<feature type="compositionally biased region" description="Low complexity" evidence="1">
    <location>
        <begin position="1052"/>
        <end position="1063"/>
    </location>
</feature>
<feature type="transmembrane region" description="Helical" evidence="2">
    <location>
        <begin position="483"/>
        <end position="504"/>
    </location>
</feature>
<dbReference type="Proteomes" id="UP000078512">
    <property type="component" value="Unassembled WGS sequence"/>
</dbReference>
<dbReference type="OrthoDB" id="2413360at2759"/>
<reference evidence="3 4" key="1">
    <citation type="submission" date="2016-05" db="EMBL/GenBank/DDBJ databases">
        <title>Genome sequencing reveals origins of a unique bacterial endosymbiosis in the earliest lineages of terrestrial Fungi.</title>
        <authorList>
            <consortium name="DOE Joint Genome Institute"/>
            <person name="Uehling J."/>
            <person name="Gryganskyi A."/>
            <person name="Hameed K."/>
            <person name="Tschaplinski T."/>
            <person name="Misztal P."/>
            <person name="Wu S."/>
            <person name="Desiro A."/>
            <person name="Vande Pol N."/>
            <person name="Du Z.-Y."/>
            <person name="Zienkiewicz A."/>
            <person name="Zienkiewicz K."/>
            <person name="Morin E."/>
            <person name="Tisserant E."/>
            <person name="Splivallo R."/>
            <person name="Hainaut M."/>
            <person name="Henrissat B."/>
            <person name="Ohm R."/>
            <person name="Kuo A."/>
            <person name="Yan J."/>
            <person name="Lipzen A."/>
            <person name="Nolan M."/>
            <person name="Labutti K."/>
            <person name="Barry K."/>
            <person name="Goldstein A."/>
            <person name="Labbe J."/>
            <person name="Schadt C."/>
            <person name="Tuskan G."/>
            <person name="Grigoriev I."/>
            <person name="Martin F."/>
            <person name="Vilgalys R."/>
            <person name="Bonito G."/>
        </authorList>
    </citation>
    <scope>NUCLEOTIDE SEQUENCE [LARGE SCALE GENOMIC DNA]</scope>
    <source>
        <strain evidence="3 4">AG-77</strain>
    </source>
</reference>
<organism evidence="3 4">
    <name type="scientific">Linnemannia elongata AG-77</name>
    <dbReference type="NCBI Taxonomy" id="1314771"/>
    <lineage>
        <taxon>Eukaryota</taxon>
        <taxon>Fungi</taxon>
        <taxon>Fungi incertae sedis</taxon>
        <taxon>Mucoromycota</taxon>
        <taxon>Mortierellomycotina</taxon>
        <taxon>Mortierellomycetes</taxon>
        <taxon>Mortierellales</taxon>
        <taxon>Mortierellaceae</taxon>
        <taxon>Linnemannia</taxon>
    </lineage>
</organism>
<feature type="compositionally biased region" description="Basic and acidic residues" evidence="1">
    <location>
        <begin position="1186"/>
        <end position="1199"/>
    </location>
</feature>
<dbReference type="EMBL" id="KV442037">
    <property type="protein sequence ID" value="OAQ30140.1"/>
    <property type="molecule type" value="Genomic_DNA"/>
</dbReference>
<feature type="transmembrane region" description="Helical" evidence="2">
    <location>
        <begin position="6"/>
        <end position="27"/>
    </location>
</feature>
<gene>
    <name evidence="3" type="ORF">K457DRAFT_18494</name>
</gene>
<keyword evidence="2" id="KW-1133">Transmembrane helix</keyword>
<evidence type="ECO:0000313" key="4">
    <source>
        <dbReference type="Proteomes" id="UP000078512"/>
    </source>
</evidence>
<dbReference type="AlphaFoldDB" id="A0A197JY39"/>
<protein>
    <submittedName>
        <fullName evidence="3">Uncharacterized protein</fullName>
    </submittedName>
</protein>
<name>A0A197JY39_9FUNG</name>
<feature type="transmembrane region" description="Helical" evidence="2">
    <location>
        <begin position="374"/>
        <end position="395"/>
    </location>
</feature>
<feature type="transmembrane region" description="Helical" evidence="2">
    <location>
        <begin position="194"/>
        <end position="213"/>
    </location>
</feature>
<feature type="transmembrane region" description="Helical" evidence="2">
    <location>
        <begin position="39"/>
        <end position="60"/>
    </location>
</feature>
<accession>A0A197JY39</accession>
<feature type="region of interest" description="Disordered" evidence="1">
    <location>
        <begin position="1157"/>
        <end position="1199"/>
    </location>
</feature>
<keyword evidence="4" id="KW-1185">Reference proteome</keyword>
<feature type="region of interest" description="Disordered" evidence="1">
    <location>
        <begin position="822"/>
        <end position="845"/>
    </location>
</feature>
<feature type="transmembrane region" description="Helical" evidence="2">
    <location>
        <begin position="422"/>
        <end position="448"/>
    </location>
</feature>
<feature type="region of interest" description="Disordered" evidence="1">
    <location>
        <begin position="1018"/>
        <end position="1075"/>
    </location>
</feature>
<keyword evidence="2" id="KW-0472">Membrane</keyword>
<feature type="compositionally biased region" description="Low complexity" evidence="1">
    <location>
        <begin position="822"/>
        <end position="831"/>
    </location>
</feature>
<evidence type="ECO:0000256" key="1">
    <source>
        <dbReference type="SAM" id="MobiDB-lite"/>
    </source>
</evidence>
<evidence type="ECO:0000256" key="2">
    <source>
        <dbReference type="SAM" id="Phobius"/>
    </source>
</evidence>
<feature type="region of interest" description="Disordered" evidence="1">
    <location>
        <begin position="1102"/>
        <end position="1139"/>
    </location>
</feature>
<keyword evidence="2" id="KW-0812">Transmembrane</keyword>
<feature type="region of interest" description="Disordered" evidence="1">
    <location>
        <begin position="270"/>
        <end position="322"/>
    </location>
</feature>
<evidence type="ECO:0000313" key="3">
    <source>
        <dbReference type="EMBL" id="OAQ30140.1"/>
    </source>
</evidence>
<sequence length="1199" mass="131596">MTTLSAIEVILIIFGTLTCLLVISIWIHQAKEGRQHYSLSFMFIWLLLAALLTLLCQFFLGPSSFHPLLPVYPVNSTPTTFSGLTAISSISITPKNLSQLQICVLFAHVEEILWLGVGMSLLRWTCYLYRSLRRKLGVVSPRLMEAVAEHDPATVKVGSRGYGGGGGGGVEADMADMAAGYSFTRRSIRSFADVWAMMPVFIVVPVAIVWLVIKTCIRSVCCGCCLSGNDSKTSISDQNRAVMEEEIQRKMKAKNVDVFEAWPKWPKYMDDDPLANQNRNQKQNQVASEPSHELTEIRVQSPLPHVGSSSSRPTSGSIVSEHPSLATKLRVTRLDLNDTHEESYGYDITKQRIRYHRNSWSHKTRIMMAVHQRLIGDIFFCVVIPALTFIPLYVFPAQNRTYDVYPDRGGCRVSSNGGQADWIRMVVLLILNTVVAVFGLLFAILSIFQFKKQNGALSFKMKSLTPSPAVLRLYKSTEIVKNILLFCVGLNIILTLGRITYLGLAMTAYKQPAANGTGPEHQPLFRAAEHDPDVTLVILAILLVIVTYLKTFWRYLFRCFRDTPLEDDDESAHANSASFPNYPIPLNSIRKSKYHQQHQQRPVIPNRHLSQITSITTTSTRRTSVEPGDSEMMRLERYPGSRVGIVEPSMVISIGSEHRVTDLNENLDGEFIPLSGSLCSRQLSPTKAKSGHITIELPTISKPDQATHLEGGRSAGSPTTPTTTTWLSSAPVNADGALTAIPSTSTFTSSTLSSIATTLVSYPLPTASLTPKLSKSSLRNFSSPELLAYTQGPLPTIPDQVFPATRVKGQSCSIVSATSSSCASPAVSQPQKKGSRVETTSPRDSQKALLNAVERSHAPGQRAASILPYPTSTATNSQQAYPSIGLRILQNQGSYPTSVPICVPPSSSSPALLLTHSKKVTSPAAVATATDFDFNYDYDCELDSNLDHLDVDNYDMETMGAISLEELVFDESSTDYESIHQTMMIPSDDRAMLENIIHHALMTSTPPFVPSHHRTITTTTSVQPGTIRRSTSRGRIGGRRPSVIQYSNSPYGHGRISRASSGRSSRRSGDTRHPYHPLKGAYFHLVSKGINVVDLYADADDDESAGTGSTTGLDFSTAAGGATTGRPRAYHHRKRSSTSSTLYYASFQSNPYRNAHPYQLRGFGGKSKYPNSDDHGVGAPTILENEPPRPDSPTDPHDS</sequence>
<feature type="transmembrane region" description="Helical" evidence="2">
    <location>
        <begin position="534"/>
        <end position="553"/>
    </location>
</feature>
<proteinExistence type="predicted"/>
<feature type="region of interest" description="Disordered" evidence="1">
    <location>
        <begin position="704"/>
        <end position="723"/>
    </location>
</feature>
<feature type="compositionally biased region" description="Polar residues" evidence="1">
    <location>
        <begin position="275"/>
        <end position="288"/>
    </location>
</feature>
<feature type="compositionally biased region" description="Low complexity" evidence="1">
    <location>
        <begin position="308"/>
        <end position="320"/>
    </location>
</feature>